<dbReference type="RefSeq" id="WP_184883091.1">
    <property type="nucleotide sequence ID" value="NZ_BOOV01000005.1"/>
</dbReference>
<sequence length="111" mass="12459">MPRAPQKCLETGCRQPAKPGKSKCETHYVPWSVTSARNLARPKNAATLIRRARHRDRERCYVCGGPGRIVDHVIPIAEGGTWDLKNLACICEACHEIKSRKEAARGRARNR</sequence>
<dbReference type="AlphaFoldDB" id="A0A7W7D9W8"/>
<keyword evidence="3" id="KW-0378">Hydrolase</keyword>
<dbReference type="GO" id="GO:0004519">
    <property type="term" value="F:endonuclease activity"/>
    <property type="evidence" value="ECO:0007669"/>
    <property type="project" value="InterPro"/>
</dbReference>
<accession>A0A7W7D9W8</accession>
<name>A0A7W7D9W8_9ACTN</name>
<dbReference type="InterPro" id="IPR003615">
    <property type="entry name" value="HNH_nuc"/>
</dbReference>
<reference evidence="3 4" key="1">
    <citation type="submission" date="2020-08" db="EMBL/GenBank/DDBJ databases">
        <title>Sequencing the genomes of 1000 actinobacteria strains.</title>
        <authorList>
            <person name="Klenk H.-P."/>
        </authorList>
    </citation>
    <scope>NUCLEOTIDE SEQUENCE [LARGE SCALE GENOMIC DNA]</scope>
    <source>
        <strain evidence="3 4">DSM 45784</strain>
    </source>
</reference>
<dbReference type="PANTHER" id="PTHR33877">
    <property type="entry name" value="SLL1193 PROTEIN"/>
    <property type="match status" value="1"/>
</dbReference>
<proteinExistence type="predicted"/>
<dbReference type="EMBL" id="JACHND010000001">
    <property type="protein sequence ID" value="MBB4702962.1"/>
    <property type="molecule type" value="Genomic_DNA"/>
</dbReference>
<evidence type="ECO:0000313" key="3">
    <source>
        <dbReference type="EMBL" id="MBB4702962.1"/>
    </source>
</evidence>
<dbReference type="CDD" id="cd00085">
    <property type="entry name" value="HNHc"/>
    <property type="match status" value="1"/>
</dbReference>
<dbReference type="Gene3D" id="1.10.30.50">
    <property type="match status" value="1"/>
</dbReference>
<comment type="caution">
    <text evidence="3">The sequence shown here is derived from an EMBL/GenBank/DDBJ whole genome shotgun (WGS) entry which is preliminary data.</text>
</comment>
<dbReference type="InterPro" id="IPR002711">
    <property type="entry name" value="HNH"/>
</dbReference>
<feature type="region of interest" description="Disordered" evidence="1">
    <location>
        <begin position="1"/>
        <end position="24"/>
    </location>
</feature>
<gene>
    <name evidence="3" type="ORF">BJ982_004506</name>
</gene>
<dbReference type="PANTHER" id="PTHR33877:SF1">
    <property type="entry name" value="TYPE IV METHYL-DIRECTED RESTRICTION ENZYME ECOKMCRA"/>
    <property type="match status" value="1"/>
</dbReference>
<dbReference type="GO" id="GO:0003676">
    <property type="term" value="F:nucleic acid binding"/>
    <property type="evidence" value="ECO:0007669"/>
    <property type="project" value="InterPro"/>
</dbReference>
<feature type="domain" description="HNH nuclease" evidence="2">
    <location>
        <begin position="47"/>
        <end position="96"/>
    </location>
</feature>
<protein>
    <submittedName>
        <fullName evidence="3">5-methylcytosine-specific restriction protein A</fullName>
        <ecNumber evidence="3">3.1.21.-</ecNumber>
    </submittedName>
</protein>
<evidence type="ECO:0000256" key="1">
    <source>
        <dbReference type="SAM" id="MobiDB-lite"/>
    </source>
</evidence>
<dbReference type="Proteomes" id="UP000542210">
    <property type="component" value="Unassembled WGS sequence"/>
</dbReference>
<dbReference type="GO" id="GO:0016787">
    <property type="term" value="F:hydrolase activity"/>
    <property type="evidence" value="ECO:0007669"/>
    <property type="project" value="UniProtKB-KW"/>
</dbReference>
<evidence type="ECO:0000313" key="4">
    <source>
        <dbReference type="Proteomes" id="UP000542210"/>
    </source>
</evidence>
<dbReference type="SMART" id="SM00507">
    <property type="entry name" value="HNHc"/>
    <property type="match status" value="1"/>
</dbReference>
<dbReference type="InterPro" id="IPR052892">
    <property type="entry name" value="NA-targeting_endonuclease"/>
</dbReference>
<dbReference type="Pfam" id="PF01844">
    <property type="entry name" value="HNH"/>
    <property type="match status" value="1"/>
</dbReference>
<dbReference type="GO" id="GO:0008270">
    <property type="term" value="F:zinc ion binding"/>
    <property type="evidence" value="ECO:0007669"/>
    <property type="project" value="InterPro"/>
</dbReference>
<evidence type="ECO:0000259" key="2">
    <source>
        <dbReference type="SMART" id="SM00507"/>
    </source>
</evidence>
<dbReference type="EC" id="3.1.21.-" evidence="3"/>
<keyword evidence="4" id="KW-1185">Reference proteome</keyword>
<organism evidence="3 4">
    <name type="scientific">Sphaerisporangium siamense</name>
    <dbReference type="NCBI Taxonomy" id="795645"/>
    <lineage>
        <taxon>Bacteria</taxon>
        <taxon>Bacillati</taxon>
        <taxon>Actinomycetota</taxon>
        <taxon>Actinomycetes</taxon>
        <taxon>Streptosporangiales</taxon>
        <taxon>Streptosporangiaceae</taxon>
        <taxon>Sphaerisporangium</taxon>
    </lineage>
</organism>